<dbReference type="SUPFAM" id="SSF49772">
    <property type="entry name" value="Ecotin, trypsin inhibitor"/>
    <property type="match status" value="1"/>
</dbReference>
<reference evidence="2 3" key="1">
    <citation type="submission" date="2019-10" db="EMBL/GenBank/DDBJ databases">
        <title>Muricauda olearia CL-SS4 JCM15563 genome.</title>
        <authorList>
            <person name="Liu L."/>
        </authorList>
    </citation>
    <scope>NUCLEOTIDE SEQUENCE [LARGE SCALE GENOMIC DNA]</scope>
    <source>
        <strain evidence="2 3">CL-SS4</strain>
    </source>
</reference>
<dbReference type="Pfam" id="PF03974">
    <property type="entry name" value="Ecotin"/>
    <property type="match status" value="1"/>
</dbReference>
<dbReference type="InterPro" id="IPR005658">
    <property type="entry name" value="Prot_inh_ecotin"/>
</dbReference>
<sequence>MKTISNRSIRLFSITFLSIITMTMGQTSLTKIDLSIFPKPEQGFKQMVIEVPHSDNDANKKIEFVIGKWMEVDSCNKHGLMGTLEEKNLEGWGYGYFVFDTEGHVMSTEMACLDKEMVRKFISAQSKTVRYNGRLPIVIYVPKDCDVQFKIFQTEGDVYQASEVKPQ</sequence>
<dbReference type="AlphaFoldDB" id="A0A6I1E1D2"/>
<comment type="caution">
    <text evidence="2">The sequence shown here is derived from an EMBL/GenBank/DDBJ whole genome shotgun (WGS) entry which is preliminary data.</text>
</comment>
<protein>
    <submittedName>
        <fullName evidence="2">Proteinase inhibitor</fullName>
    </submittedName>
</protein>
<dbReference type="EMBL" id="WELG01000001">
    <property type="protein sequence ID" value="KAB7530229.1"/>
    <property type="molecule type" value="Genomic_DNA"/>
</dbReference>
<dbReference type="PANTHER" id="PTHR35890">
    <property type="match status" value="1"/>
</dbReference>
<gene>
    <name evidence="2" type="ORF">F8C76_01590</name>
</gene>
<dbReference type="InterPro" id="IPR036198">
    <property type="entry name" value="Ecotin_sf"/>
</dbReference>
<dbReference type="OrthoDB" id="997196at2"/>
<evidence type="ECO:0000256" key="1">
    <source>
        <dbReference type="ARBA" id="ARBA00010558"/>
    </source>
</evidence>
<dbReference type="Proteomes" id="UP000429785">
    <property type="component" value="Unassembled WGS sequence"/>
</dbReference>
<proteinExistence type="inferred from homology"/>
<dbReference type="GO" id="GO:0004867">
    <property type="term" value="F:serine-type endopeptidase inhibitor activity"/>
    <property type="evidence" value="ECO:0007669"/>
    <property type="project" value="InterPro"/>
</dbReference>
<dbReference type="RefSeq" id="WP_152130162.1">
    <property type="nucleotide sequence ID" value="NZ_WELG01000001.1"/>
</dbReference>
<dbReference type="PANTHER" id="PTHR35890:SF3">
    <property type="entry name" value="ECOTIN"/>
    <property type="match status" value="1"/>
</dbReference>
<dbReference type="Gene3D" id="2.60.40.550">
    <property type="entry name" value="Ecotin"/>
    <property type="match status" value="1"/>
</dbReference>
<name>A0A6I1E1D2_9FLAO</name>
<accession>A0A6I1E1D2</accession>
<evidence type="ECO:0000313" key="2">
    <source>
        <dbReference type="EMBL" id="KAB7530229.1"/>
    </source>
</evidence>
<evidence type="ECO:0000313" key="3">
    <source>
        <dbReference type="Proteomes" id="UP000429785"/>
    </source>
</evidence>
<comment type="similarity">
    <text evidence="1">Belongs to the protease inhibitor I11 (ecotin) family.</text>
</comment>
<organism evidence="2 3">
    <name type="scientific">Flagellimonas olearia</name>
    <dbReference type="NCBI Taxonomy" id="552546"/>
    <lineage>
        <taxon>Bacteria</taxon>
        <taxon>Pseudomonadati</taxon>
        <taxon>Bacteroidota</taxon>
        <taxon>Flavobacteriia</taxon>
        <taxon>Flavobacteriales</taxon>
        <taxon>Flavobacteriaceae</taxon>
        <taxon>Flagellimonas</taxon>
    </lineage>
</organism>